<evidence type="ECO:0000256" key="8">
    <source>
        <dbReference type="RuleBase" id="RU000461"/>
    </source>
</evidence>
<dbReference type="GO" id="GO:0020037">
    <property type="term" value="F:heme binding"/>
    <property type="evidence" value="ECO:0007669"/>
    <property type="project" value="InterPro"/>
</dbReference>
<dbReference type="GO" id="GO:0016705">
    <property type="term" value="F:oxidoreductase activity, acting on paired donors, with incorporation or reduction of molecular oxygen"/>
    <property type="evidence" value="ECO:0007669"/>
    <property type="project" value="InterPro"/>
</dbReference>
<feature type="transmembrane region" description="Helical" evidence="9">
    <location>
        <begin position="16"/>
        <end position="35"/>
    </location>
</feature>
<protein>
    <submittedName>
        <fullName evidence="10">Cytochrome P450</fullName>
    </submittedName>
</protein>
<evidence type="ECO:0000256" key="3">
    <source>
        <dbReference type="ARBA" id="ARBA00022723"/>
    </source>
</evidence>
<evidence type="ECO:0000256" key="7">
    <source>
        <dbReference type="PIRSR" id="PIRSR602403-1"/>
    </source>
</evidence>
<keyword evidence="9" id="KW-0472">Membrane</keyword>
<feature type="binding site" description="axial binding residue" evidence="7">
    <location>
        <position position="404"/>
    </location>
    <ligand>
        <name>heme</name>
        <dbReference type="ChEBI" id="CHEBI:30413"/>
    </ligand>
    <ligandPart>
        <name>Fe</name>
        <dbReference type="ChEBI" id="CHEBI:18248"/>
    </ligandPart>
</feature>
<keyword evidence="7 8" id="KW-0349">Heme</keyword>
<keyword evidence="9" id="KW-0812">Transmembrane</keyword>
<keyword evidence="11" id="KW-1185">Reference proteome</keyword>
<dbReference type="Gene3D" id="1.10.630.10">
    <property type="entry name" value="Cytochrome P450"/>
    <property type="match status" value="2"/>
</dbReference>
<dbReference type="OrthoDB" id="1470350at2759"/>
<dbReference type="PROSITE" id="PS00086">
    <property type="entry name" value="CYTOCHROME_P450"/>
    <property type="match status" value="1"/>
</dbReference>
<evidence type="ECO:0000313" key="10">
    <source>
        <dbReference type="EMBL" id="KAE8152038.1"/>
    </source>
</evidence>
<dbReference type="PANTHER" id="PTHR24305">
    <property type="entry name" value="CYTOCHROME P450"/>
    <property type="match status" value="1"/>
</dbReference>
<dbReference type="SUPFAM" id="SSF48264">
    <property type="entry name" value="Cytochrome P450"/>
    <property type="match status" value="1"/>
</dbReference>
<evidence type="ECO:0000256" key="2">
    <source>
        <dbReference type="ARBA" id="ARBA00010617"/>
    </source>
</evidence>
<evidence type="ECO:0000256" key="6">
    <source>
        <dbReference type="ARBA" id="ARBA00023033"/>
    </source>
</evidence>
<name>A0A5N6U0A9_ASPAV</name>
<dbReference type="PRINTS" id="PR00465">
    <property type="entry name" value="EP450IV"/>
</dbReference>
<keyword evidence="5 7" id="KW-0408">Iron</keyword>
<keyword evidence="4 8" id="KW-0560">Oxidoreductase</keyword>
<gene>
    <name evidence="10" type="ORF">BDV25DRAFT_138302</name>
</gene>
<dbReference type="AlphaFoldDB" id="A0A5N6U0A9"/>
<dbReference type="PANTHER" id="PTHR24305:SF166">
    <property type="entry name" value="CYTOCHROME P450 12A4, MITOCHONDRIAL-RELATED"/>
    <property type="match status" value="1"/>
</dbReference>
<dbReference type="InterPro" id="IPR050121">
    <property type="entry name" value="Cytochrome_P450_monoxygenase"/>
</dbReference>
<dbReference type="Proteomes" id="UP000325780">
    <property type="component" value="Unassembled WGS sequence"/>
</dbReference>
<keyword evidence="6 8" id="KW-0503">Monooxygenase</keyword>
<dbReference type="Pfam" id="PF00067">
    <property type="entry name" value="p450"/>
    <property type="match status" value="2"/>
</dbReference>
<dbReference type="GO" id="GO:0005506">
    <property type="term" value="F:iron ion binding"/>
    <property type="evidence" value="ECO:0007669"/>
    <property type="project" value="InterPro"/>
</dbReference>
<evidence type="ECO:0000256" key="4">
    <source>
        <dbReference type="ARBA" id="ARBA00023002"/>
    </source>
</evidence>
<dbReference type="InterPro" id="IPR002403">
    <property type="entry name" value="Cyt_P450_E_grp-IV"/>
</dbReference>
<evidence type="ECO:0000256" key="5">
    <source>
        <dbReference type="ARBA" id="ARBA00023004"/>
    </source>
</evidence>
<keyword evidence="3 7" id="KW-0479">Metal-binding</keyword>
<evidence type="ECO:0000313" key="11">
    <source>
        <dbReference type="Proteomes" id="UP000325780"/>
    </source>
</evidence>
<dbReference type="GO" id="GO:0004497">
    <property type="term" value="F:monooxygenase activity"/>
    <property type="evidence" value="ECO:0007669"/>
    <property type="project" value="UniProtKB-KW"/>
</dbReference>
<keyword evidence="9" id="KW-1133">Transmembrane helix</keyword>
<dbReference type="InterPro" id="IPR017972">
    <property type="entry name" value="Cyt_P450_CS"/>
</dbReference>
<dbReference type="InterPro" id="IPR036396">
    <property type="entry name" value="Cyt_P450_sf"/>
</dbReference>
<dbReference type="InterPro" id="IPR001128">
    <property type="entry name" value="Cyt_P450"/>
</dbReference>
<sequence>MIPEAAHTQFNLIHQLPLHGIISIITIFLVVRYLIQPLYFGPLSHVPGPWINKVSSLYLGYHDLTLDRNERIPEWHRKYGAVICISPTAVSVASTEAVREIYSSSGRYSKSSYFDHFTAYNQRSIFATHSYEEHFDKRRLTYSFYQASTVYKQPEVQNCIRERVLEVLARIEKSSDIEVDIYAMSDWYAFDVITHLAFGPGNGTQAVETDCKERQILRGLKGLQPWDPFHRTRSWQPGAIDGPPAVSGSLSLNYITAEILDNINATEATISVTATYLVYLLSLHPKWQEQLRKELQKLPVRPDGLPPFAGLDKAPIMEACLKEIYRLHPASSGGAERVVPDGGRTLSGLYVPAGTIVTTSVTAMHRDGRIFPSPEAFKPERWLENQSNDLDSHLVPFGYGARICLGKPLATMMIKLLIAGIYLRYGTRPAPSCTPASMYQCSTHDAVPRALQCEIQFHRVY</sequence>
<accession>A0A5N6U0A9</accession>
<reference evidence="10 11" key="1">
    <citation type="submission" date="2019-04" db="EMBL/GenBank/DDBJ databases">
        <title>Friends and foes A comparative genomics study of 23 Aspergillus species from section Flavi.</title>
        <authorList>
            <consortium name="DOE Joint Genome Institute"/>
            <person name="Kjaerbolling I."/>
            <person name="Vesth T."/>
            <person name="Frisvad J.C."/>
            <person name="Nybo J.L."/>
            <person name="Theobald S."/>
            <person name="Kildgaard S."/>
            <person name="Isbrandt T."/>
            <person name="Kuo A."/>
            <person name="Sato A."/>
            <person name="Lyhne E.K."/>
            <person name="Kogle M.E."/>
            <person name="Wiebenga A."/>
            <person name="Kun R.S."/>
            <person name="Lubbers R.J."/>
            <person name="Makela M.R."/>
            <person name="Barry K."/>
            <person name="Chovatia M."/>
            <person name="Clum A."/>
            <person name="Daum C."/>
            <person name="Haridas S."/>
            <person name="He G."/>
            <person name="LaButti K."/>
            <person name="Lipzen A."/>
            <person name="Mondo S."/>
            <person name="Riley R."/>
            <person name="Salamov A."/>
            <person name="Simmons B.A."/>
            <person name="Magnuson J.K."/>
            <person name="Henrissat B."/>
            <person name="Mortensen U.H."/>
            <person name="Larsen T.O."/>
            <person name="Devries R.P."/>
            <person name="Grigoriev I.V."/>
            <person name="Machida M."/>
            <person name="Baker S.E."/>
            <person name="Andersen M.R."/>
        </authorList>
    </citation>
    <scope>NUCLEOTIDE SEQUENCE [LARGE SCALE GENOMIC DNA]</scope>
    <source>
        <strain evidence="10 11">IBT 18842</strain>
    </source>
</reference>
<organism evidence="10 11">
    <name type="scientific">Aspergillus avenaceus</name>
    <dbReference type="NCBI Taxonomy" id="36643"/>
    <lineage>
        <taxon>Eukaryota</taxon>
        <taxon>Fungi</taxon>
        <taxon>Dikarya</taxon>
        <taxon>Ascomycota</taxon>
        <taxon>Pezizomycotina</taxon>
        <taxon>Eurotiomycetes</taxon>
        <taxon>Eurotiomycetidae</taxon>
        <taxon>Eurotiales</taxon>
        <taxon>Aspergillaceae</taxon>
        <taxon>Aspergillus</taxon>
        <taxon>Aspergillus subgen. Circumdati</taxon>
    </lineage>
</organism>
<proteinExistence type="inferred from homology"/>
<comment type="similarity">
    <text evidence="2 8">Belongs to the cytochrome P450 family.</text>
</comment>
<dbReference type="PRINTS" id="PR00385">
    <property type="entry name" value="P450"/>
</dbReference>
<comment type="cofactor">
    <cofactor evidence="1 7">
        <name>heme</name>
        <dbReference type="ChEBI" id="CHEBI:30413"/>
    </cofactor>
</comment>
<evidence type="ECO:0000256" key="9">
    <source>
        <dbReference type="SAM" id="Phobius"/>
    </source>
</evidence>
<dbReference type="EMBL" id="ML742060">
    <property type="protein sequence ID" value="KAE8152038.1"/>
    <property type="molecule type" value="Genomic_DNA"/>
</dbReference>
<evidence type="ECO:0000256" key="1">
    <source>
        <dbReference type="ARBA" id="ARBA00001971"/>
    </source>
</evidence>